<proteinExistence type="inferred from homology"/>
<keyword evidence="2" id="KW-0119">Carbohydrate metabolism</keyword>
<dbReference type="AlphaFoldDB" id="T0I5L0"/>
<dbReference type="OrthoDB" id="1494151at2"/>
<dbReference type="Pfam" id="PF19906">
    <property type="entry name" value="CGDB"/>
    <property type="match status" value="1"/>
</dbReference>
<dbReference type="RefSeq" id="WP_021232151.1">
    <property type="nucleotide sequence ID" value="NZ_ATHL01000007.1"/>
</dbReference>
<comment type="caution">
    <text evidence="6">The sequence shown here is derived from an EMBL/GenBank/DDBJ whole genome shotgun (WGS) entry which is preliminary data.</text>
</comment>
<accession>T0I5L0</accession>
<keyword evidence="7" id="KW-1185">Reference proteome</keyword>
<evidence type="ECO:0000256" key="2">
    <source>
        <dbReference type="ARBA" id="ARBA00023277"/>
    </source>
</evidence>
<evidence type="ECO:0000259" key="5">
    <source>
        <dbReference type="Pfam" id="PF19906"/>
    </source>
</evidence>
<dbReference type="PATRIC" id="fig|1096930.3.peg.155"/>
<gene>
    <name evidence="6" type="ORF">L284_00770</name>
</gene>
<protein>
    <recommendedName>
        <fullName evidence="4">C-deglycosylation enzyme beta subunit</fullName>
    </recommendedName>
</protein>
<dbReference type="Proteomes" id="UP000015527">
    <property type="component" value="Unassembled WGS sequence"/>
</dbReference>
<feature type="domain" description="C-glycoside deglycosidase beta subunit" evidence="5">
    <location>
        <begin position="2"/>
        <end position="113"/>
    </location>
</feature>
<keyword evidence="1" id="KW-0456">Lyase</keyword>
<dbReference type="EMBL" id="ATHL01000007">
    <property type="protein sequence ID" value="EQB19638.1"/>
    <property type="molecule type" value="Genomic_DNA"/>
</dbReference>
<evidence type="ECO:0000256" key="3">
    <source>
        <dbReference type="ARBA" id="ARBA00046336"/>
    </source>
</evidence>
<name>T0I5L0_9SPHN</name>
<sequence>MFDKYLIDAASLRNTGPADAPTGFAFEARLGYYRGLGLSMIEKLDVSIDGNALPRAAVRFDEGGGPLTLEEMEAAYERRWPFGAPATILVDHAGGFPAGEHELALLQQLRVSYLPFPSINSDAKRVSLSA</sequence>
<dbReference type="InterPro" id="IPR045959">
    <property type="entry name" value="CGDB"/>
</dbReference>
<evidence type="ECO:0000313" key="6">
    <source>
        <dbReference type="EMBL" id="EQB19638.1"/>
    </source>
</evidence>
<evidence type="ECO:0000256" key="1">
    <source>
        <dbReference type="ARBA" id="ARBA00023239"/>
    </source>
</evidence>
<reference evidence="6 7" key="1">
    <citation type="journal article" date="2013" name="Genome Announc.">
        <title>Genome Sequence of Novosphingobium lindaniclasticum LE124T, Isolated from a Hexachlorocyclohexane Dumpsite.</title>
        <authorList>
            <person name="Saxena A."/>
            <person name="Nayyar N."/>
            <person name="Sangwan N."/>
            <person name="Kumari R."/>
            <person name="Khurana J.P."/>
            <person name="Lal R."/>
        </authorList>
    </citation>
    <scope>NUCLEOTIDE SEQUENCE [LARGE SCALE GENOMIC DNA]</scope>
    <source>
        <strain evidence="6 7">LE124</strain>
    </source>
</reference>
<evidence type="ECO:0000313" key="7">
    <source>
        <dbReference type="Proteomes" id="UP000015527"/>
    </source>
</evidence>
<dbReference type="GO" id="GO:0016829">
    <property type="term" value="F:lyase activity"/>
    <property type="evidence" value="ECO:0007669"/>
    <property type="project" value="UniProtKB-KW"/>
</dbReference>
<dbReference type="eggNOG" id="COG1082">
    <property type="taxonomic scope" value="Bacteria"/>
</dbReference>
<evidence type="ECO:0000256" key="4">
    <source>
        <dbReference type="ARBA" id="ARBA00047208"/>
    </source>
</evidence>
<organism evidence="6 7">
    <name type="scientific">Novosphingobium lindaniclasticum LE124</name>
    <dbReference type="NCBI Taxonomy" id="1096930"/>
    <lineage>
        <taxon>Bacteria</taxon>
        <taxon>Pseudomonadati</taxon>
        <taxon>Pseudomonadota</taxon>
        <taxon>Alphaproteobacteria</taxon>
        <taxon>Sphingomonadales</taxon>
        <taxon>Sphingomonadaceae</taxon>
        <taxon>Novosphingobium</taxon>
    </lineage>
</organism>
<comment type="similarity">
    <text evidence="3">Belongs to the C-glycoside deglycosidase beta subunit family.</text>
</comment>